<accession>A0ABY0H4G7</accession>
<proteinExistence type="predicted"/>
<name>A0ABY0H4G7_9PEZI</name>
<dbReference type="SUPFAM" id="SSF56112">
    <property type="entry name" value="Protein kinase-like (PK-like)"/>
    <property type="match status" value="1"/>
</dbReference>
<organism evidence="1 2">
    <name type="scientific">Monosporascus cannonballus</name>
    <dbReference type="NCBI Taxonomy" id="155416"/>
    <lineage>
        <taxon>Eukaryota</taxon>
        <taxon>Fungi</taxon>
        <taxon>Dikarya</taxon>
        <taxon>Ascomycota</taxon>
        <taxon>Pezizomycotina</taxon>
        <taxon>Sordariomycetes</taxon>
        <taxon>Xylariomycetidae</taxon>
        <taxon>Xylariales</taxon>
        <taxon>Xylariales incertae sedis</taxon>
        <taxon>Monosporascus</taxon>
    </lineage>
</organism>
<reference evidence="1 2" key="1">
    <citation type="submission" date="2018-06" db="EMBL/GenBank/DDBJ databases">
        <title>Complete Genomes of Monosporascus.</title>
        <authorList>
            <person name="Robinson A.J."/>
            <person name="Natvig D.O."/>
        </authorList>
    </citation>
    <scope>NUCLEOTIDE SEQUENCE [LARGE SCALE GENOMIC DNA]</scope>
    <source>
        <strain evidence="1 2">CBS 609.92</strain>
    </source>
</reference>
<sequence length="371" mass="40633">MSGTPSGPPPCPRFWEGGIDDYLLQNGISCEKVTSIETGTSCYIWRLDGFKHADSSASHHQLVEPVVLKCADRTPKYSSDQVSPDRLQTEVQALTSKAVSEACRQEPSVQVPRVLRTTAQGFIMTWAGDANLMQAFQSDKSLDVASIGSRIGKWLACLQLAGIAAGPGGFPSVNPELGRFYNPGGFQDQLVRSVISSDDEYERVLTALRETEAVRTLTAWDFRPMNNLLRFPEEKGAAPDITIVDWELTQHGESSGDVAMWATEAMVLEEKHGDRGLLSSFLSSYRHHAAAGIVNEAFTCKVAMTVGVMLVYFMRIAARLWGSTEEEVARWKETAVLYLRAGTERNLTWLTSSHLKPLVGSSVDVKAGNGS</sequence>
<evidence type="ECO:0000313" key="1">
    <source>
        <dbReference type="EMBL" id="RYO81436.1"/>
    </source>
</evidence>
<evidence type="ECO:0008006" key="3">
    <source>
        <dbReference type="Google" id="ProtNLM"/>
    </source>
</evidence>
<dbReference type="Proteomes" id="UP000294003">
    <property type="component" value="Unassembled WGS sequence"/>
</dbReference>
<evidence type="ECO:0000313" key="2">
    <source>
        <dbReference type="Proteomes" id="UP000294003"/>
    </source>
</evidence>
<comment type="caution">
    <text evidence="1">The sequence shown here is derived from an EMBL/GenBank/DDBJ whole genome shotgun (WGS) entry which is preliminary data.</text>
</comment>
<keyword evidence="2" id="KW-1185">Reference proteome</keyword>
<dbReference type="InterPro" id="IPR011009">
    <property type="entry name" value="Kinase-like_dom_sf"/>
</dbReference>
<dbReference type="EMBL" id="QJNS01000251">
    <property type="protein sequence ID" value="RYO81436.1"/>
    <property type="molecule type" value="Genomic_DNA"/>
</dbReference>
<gene>
    <name evidence="1" type="ORF">DL762_007108</name>
</gene>
<protein>
    <recommendedName>
        <fullName evidence="3">Aminoglycoside phosphotransferase domain-containing protein</fullName>
    </recommendedName>
</protein>